<evidence type="ECO:0000313" key="1">
    <source>
        <dbReference type="EMBL" id="KAI2392190.1"/>
    </source>
</evidence>
<gene>
    <name evidence="1" type="ORF">LOY88_000846</name>
</gene>
<proteinExistence type="predicted"/>
<sequence>MSASDLPGRGDGPRLPDEESENLFFLDDADYYHLLALPREPPPTDSQIRSAYRTLSLSFHPDKQPADKRDAATKHFDRISQAYETLIDPQKRVVYDMVGEEGLKLEWGPGGLLGREREPKNRQIGVQAMNAEQFREWFLTMMKRRELELLDRLVQSRSSVSVKVDARNLVLQMLGVPTDPEESLAEFSSLGVGLSFKTPFTPLKWIRGCFSRLHREEKENNDDDDDVLEGEYAIPSPNDALLEIHANVGGKLVFTEHEVEFIDPVTKEKEIKQVAGPRALLAKNFSLGATLRHRVHIPPRDTSGASSILSPFSGDFAIEIGSALLPSPTLHATISKGLQLIRGTKPFDITVNGTLSDLSLRTGPTINTSISKTIGFRGLAYCNWSTGQLFWPSLVSEFFASLTSNYGPFAVPNHPSKFEIGYVALPVKRVSNQASESYADAENSDFLLDDTIEGNVAEPLETWGILLHSSPFSAQVSLNYSRTIFGGQPENAPRSEWNYEGYHPQGILNGSRGVRLEVVTSVGLDLSVGWMVSGSRQVGTFTRMGLGVGLQGGKGLVCSVTWQRLGQSIKIPIMLCPVDFLDNDIAVLATMLPWIGYSIVEFGFLRPRERRRQKRVLARAEKRVESLIGKQKADALEATELMREQVKRRQEREMERDGLVIIEARYGYFPPQQSENHTNEQHRKEAIVTIPVAALVDQGQLAILAQVNKSRILGFWDPSPGKPKTLKIRYSFGGYEHYAEFNQSEAVLLPMRLHQL</sequence>
<dbReference type="EMBL" id="JALBCA010000008">
    <property type="protein sequence ID" value="KAI2392190.1"/>
    <property type="molecule type" value="Genomic_DNA"/>
</dbReference>
<name>A0ACB8V3Z5_9EURO</name>
<comment type="caution">
    <text evidence="1">The sequence shown here is derived from an EMBL/GenBank/DDBJ whole genome shotgun (WGS) entry which is preliminary data.</text>
</comment>
<protein>
    <submittedName>
        <fullName evidence="1">Uncharacterized protein</fullName>
    </submittedName>
</protein>
<organism evidence="1">
    <name type="scientific">Ophidiomyces ophidiicola</name>
    <dbReference type="NCBI Taxonomy" id="1387563"/>
    <lineage>
        <taxon>Eukaryota</taxon>
        <taxon>Fungi</taxon>
        <taxon>Dikarya</taxon>
        <taxon>Ascomycota</taxon>
        <taxon>Pezizomycotina</taxon>
        <taxon>Eurotiomycetes</taxon>
        <taxon>Eurotiomycetidae</taxon>
        <taxon>Onygenales</taxon>
        <taxon>Onygenaceae</taxon>
        <taxon>Ophidiomyces</taxon>
    </lineage>
</organism>
<accession>A0ACB8V3Z5</accession>
<reference evidence="1" key="1">
    <citation type="journal article" date="2022" name="bioRxiv">
        <title>Population genetic analysis of Ophidiomyces ophidiicola, the causative agent of snake fungal disease, indicates recent introductions to the USA.</title>
        <authorList>
            <person name="Ladner J.T."/>
            <person name="Palmer J.M."/>
            <person name="Ettinger C.L."/>
            <person name="Stajich J.E."/>
            <person name="Farrell T.M."/>
            <person name="Glorioso B.M."/>
            <person name="Lawson B."/>
            <person name="Price S.J."/>
            <person name="Stengle A.G."/>
            <person name="Grear D.A."/>
            <person name="Lorch J.M."/>
        </authorList>
    </citation>
    <scope>NUCLEOTIDE SEQUENCE</scope>
    <source>
        <strain evidence="1">NWHC 24266-5</strain>
    </source>
</reference>